<sequence length="402" mass="45388">MRFKRGSRVEVMKKNEVPFSWRCAKIMSGDGHTYNVRYDCHPDMTSEQVEERVSRKAIRPCPPLMEGVESWMAGDVVEIFDQSSWRIATVLKDLDGHYYLVRLLGSSKEFRVHQSNIRVRQSWQDDKWVVMGKGSANWGDVKSKKLLTTNCYRKASFQVPLSNAKITQPAGHECRDAGLQDSHMVSSRTLKRASPYYSSTLEAYPGNFHKIRGIEKEGTRAPLVEKVDAVAYPKENLGEKYMHSFFINKSNGYYELERGKLNGVVGCSLAKSSDPDDSDSDECSVGSCSVTSKSPIKFRGRFVPIPCRETVTLCSDAESSCNLGGEDENCLLPPKEEVAESIHRLELHAYRCTLEAFYASGPLSWEKEELLTNLRITLYISNDEHLKELRDLISAGTGFHIS</sequence>
<dbReference type="InterPro" id="IPR008395">
    <property type="entry name" value="Agenet-like_dom"/>
</dbReference>
<dbReference type="GO" id="GO:0005634">
    <property type="term" value="C:nucleus"/>
    <property type="evidence" value="ECO:0007669"/>
    <property type="project" value="UniProtKB-SubCell"/>
</dbReference>
<evidence type="ECO:0000313" key="5">
    <source>
        <dbReference type="Proteomes" id="UP001642360"/>
    </source>
</evidence>
<dbReference type="CDD" id="cd20406">
    <property type="entry name" value="Tudor_Agenet_AtDUF_rpt2_4"/>
    <property type="match status" value="1"/>
</dbReference>
<comment type="caution">
    <text evidence="4">The sequence shown here is derived from an EMBL/GenBank/DDBJ whole genome shotgun (WGS) entry which is preliminary data.</text>
</comment>
<dbReference type="PANTHER" id="PTHR31917">
    <property type="entry name" value="AGENET DOMAIN-CONTAINING PROTEIN-RELATED"/>
    <property type="match status" value="1"/>
</dbReference>
<dbReference type="InterPro" id="IPR005491">
    <property type="entry name" value="ENT_dom"/>
</dbReference>
<dbReference type="InterPro" id="IPR036142">
    <property type="entry name" value="ENT_dom-like_sf"/>
</dbReference>
<proteinExistence type="predicted"/>
<keyword evidence="5" id="KW-1185">Reference proteome</keyword>
<evidence type="ECO:0000256" key="2">
    <source>
        <dbReference type="ARBA" id="ARBA00023242"/>
    </source>
</evidence>
<evidence type="ECO:0000256" key="1">
    <source>
        <dbReference type="ARBA" id="ARBA00004123"/>
    </source>
</evidence>
<dbReference type="SUPFAM" id="SSF158639">
    <property type="entry name" value="ENT-like"/>
    <property type="match status" value="1"/>
</dbReference>
<organism evidence="4 5">
    <name type="scientific">Ilex paraguariensis</name>
    <name type="common">yerba mate</name>
    <dbReference type="NCBI Taxonomy" id="185542"/>
    <lineage>
        <taxon>Eukaryota</taxon>
        <taxon>Viridiplantae</taxon>
        <taxon>Streptophyta</taxon>
        <taxon>Embryophyta</taxon>
        <taxon>Tracheophyta</taxon>
        <taxon>Spermatophyta</taxon>
        <taxon>Magnoliopsida</taxon>
        <taxon>eudicotyledons</taxon>
        <taxon>Gunneridae</taxon>
        <taxon>Pentapetalae</taxon>
        <taxon>asterids</taxon>
        <taxon>campanulids</taxon>
        <taxon>Aquifoliales</taxon>
        <taxon>Aquifoliaceae</taxon>
        <taxon>Ilex</taxon>
    </lineage>
</organism>
<dbReference type="PROSITE" id="PS51138">
    <property type="entry name" value="ENT"/>
    <property type="match status" value="1"/>
</dbReference>
<dbReference type="EMBL" id="CAUOFW020006802">
    <property type="protein sequence ID" value="CAK9176307.1"/>
    <property type="molecule type" value="Genomic_DNA"/>
</dbReference>
<keyword evidence="2" id="KW-0539">Nucleus</keyword>
<dbReference type="InterPro" id="IPR014002">
    <property type="entry name" value="Agenet_dom_plant"/>
</dbReference>
<dbReference type="Gene3D" id="1.10.1240.40">
    <property type="entry name" value="ENT domain"/>
    <property type="match status" value="1"/>
</dbReference>
<name>A0ABC8U9J9_9AQUA</name>
<protein>
    <recommendedName>
        <fullName evidence="3">ENT domain-containing protein</fullName>
    </recommendedName>
</protein>
<gene>
    <name evidence="4" type="ORF">ILEXP_LOCUS46149</name>
</gene>
<evidence type="ECO:0000313" key="4">
    <source>
        <dbReference type="EMBL" id="CAK9176307.1"/>
    </source>
</evidence>
<dbReference type="SMART" id="SM00743">
    <property type="entry name" value="Agenet"/>
    <property type="match status" value="2"/>
</dbReference>
<feature type="domain" description="ENT" evidence="3">
    <location>
        <begin position="338"/>
        <end position="402"/>
    </location>
</feature>
<dbReference type="SMART" id="SM01191">
    <property type="entry name" value="ENT"/>
    <property type="match status" value="1"/>
</dbReference>
<comment type="subcellular location">
    <subcellularLocation>
        <location evidence="1">Nucleus</location>
    </subcellularLocation>
</comment>
<dbReference type="AlphaFoldDB" id="A0ABC8U9J9"/>
<dbReference type="Proteomes" id="UP001642360">
    <property type="component" value="Unassembled WGS sequence"/>
</dbReference>
<accession>A0ABC8U9J9</accession>
<dbReference type="Pfam" id="PF05641">
    <property type="entry name" value="Agenet"/>
    <property type="match status" value="2"/>
</dbReference>
<reference evidence="4 5" key="1">
    <citation type="submission" date="2024-02" db="EMBL/GenBank/DDBJ databases">
        <authorList>
            <person name="Vignale AGUSTIN F."/>
            <person name="Sosa J E."/>
            <person name="Modenutti C."/>
        </authorList>
    </citation>
    <scope>NUCLEOTIDE SEQUENCE [LARGE SCALE GENOMIC DNA]</scope>
</reference>
<dbReference type="PANTHER" id="PTHR31917:SF5">
    <property type="entry name" value="OS02G0204500 PROTEIN"/>
    <property type="match status" value="1"/>
</dbReference>
<dbReference type="Pfam" id="PF03735">
    <property type="entry name" value="ENT"/>
    <property type="match status" value="1"/>
</dbReference>
<evidence type="ECO:0000259" key="3">
    <source>
        <dbReference type="PROSITE" id="PS51138"/>
    </source>
</evidence>